<dbReference type="HOGENOM" id="CLU_1775878_0_0_6"/>
<dbReference type="Proteomes" id="UP000000639">
    <property type="component" value="Chromosome"/>
</dbReference>
<dbReference type="OrthoDB" id="6402650at2"/>
<accession>A1SZ44</accession>
<reference evidence="2 3" key="1">
    <citation type="submission" date="2007-01" db="EMBL/GenBank/DDBJ databases">
        <title>Complete sequence of Psychromonas ingrahamii 37.</title>
        <authorList>
            <consortium name="US DOE Joint Genome Institute"/>
            <person name="Copeland A."/>
            <person name="Lucas S."/>
            <person name="Lapidus A."/>
            <person name="Barry K."/>
            <person name="Detter J.C."/>
            <person name="Glavina del Rio T."/>
            <person name="Hammon N."/>
            <person name="Israni S."/>
            <person name="Dalin E."/>
            <person name="Tice H."/>
            <person name="Pitluck S."/>
            <person name="Thompson L.S."/>
            <person name="Brettin T."/>
            <person name="Bruce D."/>
            <person name="Han C."/>
            <person name="Tapia R."/>
            <person name="Schmutz J."/>
            <person name="Larimer F."/>
            <person name="Land M."/>
            <person name="Hauser L."/>
            <person name="Kyrpides N."/>
            <person name="Ivanova N."/>
            <person name="Staley J."/>
            <person name="Richardson P."/>
        </authorList>
    </citation>
    <scope>NUCLEOTIDE SEQUENCE [LARGE SCALE GENOMIC DNA]</scope>
    <source>
        <strain evidence="2 3">37</strain>
    </source>
</reference>
<dbReference type="KEGG" id="pin:Ping_3059"/>
<name>A1SZ44_PSYIN</name>
<evidence type="ECO:0000313" key="2">
    <source>
        <dbReference type="EMBL" id="ABM04759.1"/>
    </source>
</evidence>
<feature type="signal peptide" evidence="1">
    <location>
        <begin position="1"/>
        <end position="27"/>
    </location>
</feature>
<organism evidence="2 3">
    <name type="scientific">Psychromonas ingrahamii (strain DSM 17664 / CCUG 51855 / 37)</name>
    <dbReference type="NCBI Taxonomy" id="357804"/>
    <lineage>
        <taxon>Bacteria</taxon>
        <taxon>Pseudomonadati</taxon>
        <taxon>Pseudomonadota</taxon>
        <taxon>Gammaproteobacteria</taxon>
        <taxon>Alteromonadales</taxon>
        <taxon>Psychromonadaceae</taxon>
        <taxon>Psychromonas</taxon>
    </lineage>
</organism>
<dbReference type="EMBL" id="CP000510">
    <property type="protein sequence ID" value="ABM04759.1"/>
    <property type="molecule type" value="Genomic_DNA"/>
</dbReference>
<keyword evidence="3" id="KW-1185">Reference proteome</keyword>
<feature type="chain" id="PRO_5002638052" evidence="1">
    <location>
        <begin position="28"/>
        <end position="160"/>
    </location>
</feature>
<keyword evidence="1" id="KW-0732">Signal</keyword>
<sequence length="160" mass="16320">MKNLFLTTPKKVLLATSILAMSTTAIAESSTELDGSKDAGLTVAAHYVTPLTVGLDLAAIDFGDVFTDSVVADQAVKATVAGTQGETFTYSVVSSKPLLVTVDTLAATLTGVAFTTGSTTLDFNIGLDASKIVDGADVAETITVTVTYDSIDSTTNTTAA</sequence>
<dbReference type="RefSeq" id="WP_011771313.1">
    <property type="nucleotide sequence ID" value="NC_008709.1"/>
</dbReference>
<dbReference type="AlphaFoldDB" id="A1SZ44"/>
<gene>
    <name evidence="2" type="ordered locus">Ping_3059</name>
</gene>
<proteinExistence type="predicted"/>
<evidence type="ECO:0000256" key="1">
    <source>
        <dbReference type="SAM" id="SignalP"/>
    </source>
</evidence>
<protein>
    <submittedName>
        <fullName evidence="2">Uncharacterized protein</fullName>
    </submittedName>
</protein>
<dbReference type="STRING" id="357804.Ping_3059"/>
<evidence type="ECO:0000313" key="3">
    <source>
        <dbReference type="Proteomes" id="UP000000639"/>
    </source>
</evidence>